<comment type="caution">
    <text evidence="2">The sequence shown here is derived from an EMBL/GenBank/DDBJ whole genome shotgun (WGS) entry which is preliminary data.</text>
</comment>
<protein>
    <submittedName>
        <fullName evidence="2">Uncharacterized protein</fullName>
    </submittedName>
</protein>
<feature type="region of interest" description="Disordered" evidence="1">
    <location>
        <begin position="1"/>
        <end position="31"/>
    </location>
</feature>
<feature type="compositionally biased region" description="Basic and acidic residues" evidence="1">
    <location>
        <begin position="8"/>
        <end position="23"/>
    </location>
</feature>
<evidence type="ECO:0000313" key="2">
    <source>
        <dbReference type="EMBL" id="GJT91129.1"/>
    </source>
</evidence>
<organism evidence="2 3">
    <name type="scientific">Tanacetum coccineum</name>
    <dbReference type="NCBI Taxonomy" id="301880"/>
    <lineage>
        <taxon>Eukaryota</taxon>
        <taxon>Viridiplantae</taxon>
        <taxon>Streptophyta</taxon>
        <taxon>Embryophyta</taxon>
        <taxon>Tracheophyta</taxon>
        <taxon>Spermatophyta</taxon>
        <taxon>Magnoliopsida</taxon>
        <taxon>eudicotyledons</taxon>
        <taxon>Gunneridae</taxon>
        <taxon>Pentapetalae</taxon>
        <taxon>asterids</taxon>
        <taxon>campanulids</taxon>
        <taxon>Asterales</taxon>
        <taxon>Asteraceae</taxon>
        <taxon>Asteroideae</taxon>
        <taxon>Anthemideae</taxon>
        <taxon>Anthemidinae</taxon>
        <taxon>Tanacetum</taxon>
    </lineage>
</organism>
<accession>A0ABQ5HU99</accession>
<evidence type="ECO:0000256" key="1">
    <source>
        <dbReference type="SAM" id="MobiDB-lite"/>
    </source>
</evidence>
<proteinExistence type="predicted"/>
<evidence type="ECO:0000313" key="3">
    <source>
        <dbReference type="Proteomes" id="UP001151760"/>
    </source>
</evidence>
<reference evidence="2" key="1">
    <citation type="journal article" date="2022" name="Int. J. Mol. Sci.">
        <title>Draft Genome of Tanacetum Coccineum: Genomic Comparison of Closely Related Tanacetum-Family Plants.</title>
        <authorList>
            <person name="Yamashiro T."/>
            <person name="Shiraishi A."/>
            <person name="Nakayama K."/>
            <person name="Satake H."/>
        </authorList>
    </citation>
    <scope>NUCLEOTIDE SEQUENCE</scope>
</reference>
<reference evidence="2" key="2">
    <citation type="submission" date="2022-01" db="EMBL/GenBank/DDBJ databases">
        <authorList>
            <person name="Yamashiro T."/>
            <person name="Shiraishi A."/>
            <person name="Satake H."/>
            <person name="Nakayama K."/>
        </authorList>
    </citation>
    <scope>NUCLEOTIDE SEQUENCE</scope>
</reference>
<dbReference type="Proteomes" id="UP001151760">
    <property type="component" value="Unassembled WGS sequence"/>
</dbReference>
<name>A0ABQ5HU99_9ASTR</name>
<sequence>MLGRKRAVKEQQKESSKKLKVEEEKESEEVEEDDEVELKKLLVIKKDEDIAIDAIPLATKLPVDYLKLIDSSGVTCGLLLARTPNKVFNAKGSPNGYRLLASLQEFGEARLRGVT</sequence>
<gene>
    <name evidence="2" type="ORF">Tco_1079974</name>
</gene>
<keyword evidence="3" id="KW-1185">Reference proteome</keyword>
<dbReference type="EMBL" id="BQNB010019989">
    <property type="protein sequence ID" value="GJT91129.1"/>
    <property type="molecule type" value="Genomic_DNA"/>
</dbReference>